<dbReference type="EMBL" id="JAGPYM010000005">
    <property type="protein sequence ID" value="KAH6894132.1"/>
    <property type="molecule type" value="Genomic_DNA"/>
</dbReference>
<protein>
    <submittedName>
        <fullName evidence="2">Uncharacterized protein</fullName>
    </submittedName>
</protein>
<gene>
    <name evidence="2" type="ORF">B0T10DRAFT_239328</name>
</gene>
<evidence type="ECO:0000313" key="2">
    <source>
        <dbReference type="EMBL" id="KAH6894132.1"/>
    </source>
</evidence>
<accession>A0A9P8WAR6</accession>
<feature type="compositionally biased region" description="Basic and acidic residues" evidence="1">
    <location>
        <begin position="124"/>
        <end position="133"/>
    </location>
</feature>
<proteinExistence type="predicted"/>
<comment type="caution">
    <text evidence="2">The sequence shown here is derived from an EMBL/GenBank/DDBJ whole genome shotgun (WGS) entry which is preliminary data.</text>
</comment>
<feature type="region of interest" description="Disordered" evidence="1">
    <location>
        <begin position="119"/>
        <end position="188"/>
    </location>
</feature>
<keyword evidence="3" id="KW-1185">Reference proteome</keyword>
<dbReference type="Proteomes" id="UP000777438">
    <property type="component" value="Unassembled WGS sequence"/>
</dbReference>
<evidence type="ECO:0000256" key="1">
    <source>
        <dbReference type="SAM" id="MobiDB-lite"/>
    </source>
</evidence>
<dbReference type="AlphaFoldDB" id="A0A9P8WAR6"/>
<organism evidence="2 3">
    <name type="scientific">Thelonectria olida</name>
    <dbReference type="NCBI Taxonomy" id="1576542"/>
    <lineage>
        <taxon>Eukaryota</taxon>
        <taxon>Fungi</taxon>
        <taxon>Dikarya</taxon>
        <taxon>Ascomycota</taxon>
        <taxon>Pezizomycotina</taxon>
        <taxon>Sordariomycetes</taxon>
        <taxon>Hypocreomycetidae</taxon>
        <taxon>Hypocreales</taxon>
        <taxon>Nectriaceae</taxon>
        <taxon>Thelonectria</taxon>
    </lineage>
</organism>
<feature type="compositionally biased region" description="Low complexity" evidence="1">
    <location>
        <begin position="156"/>
        <end position="167"/>
    </location>
</feature>
<name>A0A9P8WAR6_9HYPO</name>
<evidence type="ECO:0000313" key="3">
    <source>
        <dbReference type="Proteomes" id="UP000777438"/>
    </source>
</evidence>
<sequence>MLRPEIDEASLYKARSWLLYWYEVADKLFVEYGVSAESPHADWFMRPLGIEGHIPNRHRRGLGARVVLQSASARSPSRATTELVELPSTNVHQVRSKDREMDIDTFCRVEAWVQTQSDFSSDQKITHGTDGRRLLSLKHGNRPRLNPMAEVFVPLSSPHSRGSSQSHRSNEQQIGPESLAGHPPAFHT</sequence>
<reference evidence="2 3" key="1">
    <citation type="journal article" date="2021" name="Nat. Commun.">
        <title>Genetic determinants of endophytism in the Arabidopsis root mycobiome.</title>
        <authorList>
            <person name="Mesny F."/>
            <person name="Miyauchi S."/>
            <person name="Thiergart T."/>
            <person name="Pickel B."/>
            <person name="Atanasova L."/>
            <person name="Karlsson M."/>
            <person name="Huettel B."/>
            <person name="Barry K.W."/>
            <person name="Haridas S."/>
            <person name="Chen C."/>
            <person name="Bauer D."/>
            <person name="Andreopoulos W."/>
            <person name="Pangilinan J."/>
            <person name="LaButti K."/>
            <person name="Riley R."/>
            <person name="Lipzen A."/>
            <person name="Clum A."/>
            <person name="Drula E."/>
            <person name="Henrissat B."/>
            <person name="Kohler A."/>
            <person name="Grigoriev I.V."/>
            <person name="Martin F.M."/>
            <person name="Hacquard S."/>
        </authorList>
    </citation>
    <scope>NUCLEOTIDE SEQUENCE [LARGE SCALE GENOMIC DNA]</scope>
    <source>
        <strain evidence="2 3">MPI-CAGE-CH-0241</strain>
    </source>
</reference>